<feature type="coiled-coil region" evidence="1">
    <location>
        <begin position="11"/>
        <end position="38"/>
    </location>
</feature>
<dbReference type="STRING" id="40571.SAMN05660733_06899"/>
<sequence>MASFEEIAAGLDQVTNKADQANGALAQAEQLANEAADLLEGVMYGAGHLENDFNQAVRAWLDVAAGAAGLAQVVAAGCLGVEQYRKTLQGDVPARSLATHPPDSTSQAVPKPVPPPENEWIEHQRSQLPSYITSGIYRDEDGNADLVQSGQEPDGEHLAIGAHLTPLGFPMGGKGRVAATEHVEVKVAWRQRKAGIAHTELVINNELCVGLYSCRNALPYVLLPGQTMTVHGPVESETFTGRSLP</sequence>
<dbReference type="AlphaFoldDB" id="A0A1W2FM16"/>
<keyword evidence="1" id="KW-0175">Coiled coil</keyword>
<dbReference type="OrthoDB" id="3370651at2"/>
<dbReference type="Pfam" id="PF14428">
    <property type="entry name" value="DddA-like"/>
    <property type="match status" value="1"/>
</dbReference>
<name>A0A1W2FM16_9PSEU</name>
<dbReference type="EMBL" id="FWYC01000017">
    <property type="protein sequence ID" value="SMD22648.1"/>
    <property type="molecule type" value="Genomic_DNA"/>
</dbReference>
<evidence type="ECO:0000313" key="4">
    <source>
        <dbReference type="Proteomes" id="UP000192840"/>
    </source>
</evidence>
<dbReference type="InterPro" id="IPR032724">
    <property type="entry name" value="SCP1.201-like"/>
</dbReference>
<proteinExistence type="predicted"/>
<reference evidence="4" key="1">
    <citation type="submission" date="2017-04" db="EMBL/GenBank/DDBJ databases">
        <authorList>
            <person name="Varghese N."/>
            <person name="Submissions S."/>
        </authorList>
    </citation>
    <scope>NUCLEOTIDE SEQUENCE [LARGE SCALE GENOMIC DNA]</scope>
    <source>
        <strain evidence="4">DSM 44073</strain>
    </source>
</reference>
<feature type="region of interest" description="Disordered" evidence="2">
    <location>
        <begin position="94"/>
        <end position="113"/>
    </location>
</feature>
<dbReference type="RefSeq" id="WP_084402091.1">
    <property type="nucleotide sequence ID" value="NZ_FWYC01000017.1"/>
</dbReference>
<evidence type="ECO:0000256" key="1">
    <source>
        <dbReference type="SAM" id="Coils"/>
    </source>
</evidence>
<gene>
    <name evidence="3" type="ORF">SAMN05660733_06899</name>
</gene>
<evidence type="ECO:0000313" key="3">
    <source>
        <dbReference type="EMBL" id="SMD22648.1"/>
    </source>
</evidence>
<dbReference type="Proteomes" id="UP000192840">
    <property type="component" value="Unassembled WGS sequence"/>
</dbReference>
<evidence type="ECO:0000256" key="2">
    <source>
        <dbReference type="SAM" id="MobiDB-lite"/>
    </source>
</evidence>
<organism evidence="3 4">
    <name type="scientific">Lentzea albidocapillata</name>
    <dbReference type="NCBI Taxonomy" id="40571"/>
    <lineage>
        <taxon>Bacteria</taxon>
        <taxon>Bacillati</taxon>
        <taxon>Actinomycetota</taxon>
        <taxon>Actinomycetes</taxon>
        <taxon>Pseudonocardiales</taxon>
        <taxon>Pseudonocardiaceae</taxon>
        <taxon>Lentzea</taxon>
    </lineage>
</organism>
<accession>A0A1W2FM16</accession>
<keyword evidence="4" id="KW-1185">Reference proteome</keyword>
<protein>
    <submittedName>
        <fullName evidence="3">SCP1.201-like deaminase</fullName>
    </submittedName>
</protein>